<keyword evidence="7 17" id="KW-0963">Cytoplasm</keyword>
<dbReference type="UniPathway" id="UPA00219"/>
<reference evidence="21 22" key="1">
    <citation type="submission" date="2014-07" db="EMBL/GenBank/DDBJ databases">
        <title>Complete genome sequence of a moderately halophilic bacterium Terribacillus aidingensis MP602, isolated from Cryptomeria fortunei in Tianmu mountain in China.</title>
        <authorList>
            <person name="Wang Y."/>
            <person name="Lu P."/>
            <person name="Zhang L."/>
        </authorList>
    </citation>
    <scope>NUCLEOTIDE SEQUENCE [LARGE SCALE GENOMIC DNA]</scope>
    <source>
        <strain evidence="21 22">MP602</strain>
    </source>
</reference>
<evidence type="ECO:0000259" key="19">
    <source>
        <dbReference type="Pfam" id="PF02875"/>
    </source>
</evidence>
<evidence type="ECO:0000256" key="6">
    <source>
        <dbReference type="ARBA" id="ARBA00015655"/>
    </source>
</evidence>
<dbReference type="InterPro" id="IPR013221">
    <property type="entry name" value="Mur_ligase_cen"/>
</dbReference>
<evidence type="ECO:0000256" key="7">
    <source>
        <dbReference type="ARBA" id="ARBA00022490"/>
    </source>
</evidence>
<comment type="subcellular location">
    <subcellularLocation>
        <location evidence="2 17 18">Cytoplasm</location>
    </subcellularLocation>
</comment>
<evidence type="ECO:0000256" key="18">
    <source>
        <dbReference type="RuleBase" id="RU003664"/>
    </source>
</evidence>
<dbReference type="Gene3D" id="3.90.190.20">
    <property type="entry name" value="Mur ligase, C-terminal domain"/>
    <property type="match status" value="1"/>
</dbReference>
<dbReference type="SUPFAM" id="SSF53244">
    <property type="entry name" value="MurD-like peptide ligases, peptide-binding domain"/>
    <property type="match status" value="1"/>
</dbReference>
<dbReference type="HOGENOM" id="CLU_032540_0_1_9"/>
<dbReference type="GO" id="GO:0005524">
    <property type="term" value="F:ATP binding"/>
    <property type="evidence" value="ECO:0007669"/>
    <property type="project" value="UniProtKB-UniRule"/>
</dbReference>
<dbReference type="SUPFAM" id="SSF51984">
    <property type="entry name" value="MurCD N-terminal domain"/>
    <property type="match status" value="1"/>
</dbReference>
<evidence type="ECO:0000256" key="11">
    <source>
        <dbReference type="ARBA" id="ARBA00022960"/>
    </source>
</evidence>
<feature type="domain" description="Mur ligase central" evidence="20">
    <location>
        <begin position="117"/>
        <end position="291"/>
    </location>
</feature>
<dbReference type="GO" id="GO:0009252">
    <property type="term" value="P:peptidoglycan biosynthetic process"/>
    <property type="evidence" value="ECO:0007669"/>
    <property type="project" value="UniProtKB-UniRule"/>
</dbReference>
<dbReference type="PANTHER" id="PTHR43692:SF1">
    <property type="entry name" value="UDP-N-ACETYLMURAMOYLALANINE--D-GLUTAMATE LIGASE"/>
    <property type="match status" value="1"/>
</dbReference>
<sequence length="450" mass="49687">MSDFETKFPYQNVLVLGLAKSGFAAASTLLAHGRNVRVSDLNASNQEELVQILEQKGAQVKLGVQEVELLEGIDVLIKNPGIRYENVIVQTAMERNIPVLTEVELAGLLHKGTLIGITGSNGKTTTTTLAYEMLKESQVSTYVAGNIGTAASEVADRTTEDDRLVLELSSFQLQGIDQFRPNISVMLNIFEAHLDYHHSLENYEQAKANIFRKQDAGDYLVYNAEDERLRDIVKAAKATLVPFSGSRKLEDGAWYDDTHVYFKDEPIAAMKDILLVGGHQLENILAALAAAKLAGATNEGIQQVLKTFSGVEHRLQYIKHINGRAFYNDSKATNILATSKALSSFDQPIILLAGGLDRGNTFETLVPFMEHVKALIVFGETAEKLRETAYMAGIELIEHAKDVKEAAEIAYRISESGDVIMLSPACASWDQYRTFEERGDMFIEAVHTLE</sequence>
<evidence type="ECO:0000256" key="17">
    <source>
        <dbReference type="HAMAP-Rule" id="MF_00639"/>
    </source>
</evidence>
<evidence type="ECO:0000256" key="16">
    <source>
        <dbReference type="ARBA" id="ARBA00047632"/>
    </source>
</evidence>
<evidence type="ECO:0000256" key="10">
    <source>
        <dbReference type="ARBA" id="ARBA00022840"/>
    </source>
</evidence>
<name>A0A075LI03_9BACI</name>
<dbReference type="InterPro" id="IPR005762">
    <property type="entry name" value="MurD"/>
</dbReference>
<feature type="domain" description="Mur ligase C-terminal" evidence="19">
    <location>
        <begin position="313"/>
        <end position="426"/>
    </location>
</feature>
<evidence type="ECO:0000256" key="4">
    <source>
        <dbReference type="ARBA" id="ARBA00010416"/>
    </source>
</evidence>
<dbReference type="Proteomes" id="UP000027980">
    <property type="component" value="Chromosome"/>
</dbReference>
<dbReference type="Gene3D" id="3.40.1190.10">
    <property type="entry name" value="Mur-like, catalytic domain"/>
    <property type="match status" value="1"/>
</dbReference>
<keyword evidence="8 17" id="KW-0436">Ligase</keyword>
<comment type="function">
    <text evidence="1 17 18">Cell wall formation. Catalyzes the addition of glutamate to the nucleotide precursor UDP-N-acetylmuramoyl-L-alanine (UMA).</text>
</comment>
<evidence type="ECO:0000256" key="15">
    <source>
        <dbReference type="ARBA" id="ARBA00032324"/>
    </source>
</evidence>
<dbReference type="KEGG" id="tap:GZ22_06390"/>
<evidence type="ECO:0000256" key="3">
    <source>
        <dbReference type="ARBA" id="ARBA00004752"/>
    </source>
</evidence>
<keyword evidence="9 17" id="KW-0547">Nucleotide-binding</keyword>
<dbReference type="GO" id="GO:0008360">
    <property type="term" value="P:regulation of cell shape"/>
    <property type="evidence" value="ECO:0007669"/>
    <property type="project" value="UniProtKB-KW"/>
</dbReference>
<dbReference type="InterPro" id="IPR036615">
    <property type="entry name" value="Mur_ligase_C_dom_sf"/>
</dbReference>
<keyword evidence="13 17" id="KW-0961">Cell wall biogenesis/degradation</keyword>
<keyword evidence="10 17" id="KW-0067">ATP-binding</keyword>
<dbReference type="GO" id="GO:0071555">
    <property type="term" value="P:cell wall organization"/>
    <property type="evidence" value="ECO:0007669"/>
    <property type="project" value="UniProtKB-KW"/>
</dbReference>
<evidence type="ECO:0000256" key="5">
    <source>
        <dbReference type="ARBA" id="ARBA00012212"/>
    </source>
</evidence>
<dbReference type="InterPro" id="IPR036565">
    <property type="entry name" value="Mur-like_cat_sf"/>
</dbReference>
<dbReference type="PANTHER" id="PTHR43692">
    <property type="entry name" value="UDP-N-ACETYLMURAMOYLALANINE--D-GLUTAMATE LIGASE"/>
    <property type="match status" value="1"/>
</dbReference>
<dbReference type="EC" id="6.3.2.9" evidence="5 17"/>
<dbReference type="OrthoDB" id="9809796at2"/>
<dbReference type="GO" id="GO:0051301">
    <property type="term" value="P:cell division"/>
    <property type="evidence" value="ECO:0007669"/>
    <property type="project" value="UniProtKB-KW"/>
</dbReference>
<dbReference type="InterPro" id="IPR004101">
    <property type="entry name" value="Mur_ligase_C"/>
</dbReference>
<evidence type="ECO:0000256" key="13">
    <source>
        <dbReference type="ARBA" id="ARBA00023316"/>
    </source>
</evidence>
<comment type="pathway">
    <text evidence="3 17 18">Cell wall biogenesis; peptidoglycan biosynthesis.</text>
</comment>
<dbReference type="HAMAP" id="MF_00639">
    <property type="entry name" value="MurD"/>
    <property type="match status" value="1"/>
</dbReference>
<dbReference type="Pfam" id="PF08245">
    <property type="entry name" value="Mur_ligase_M"/>
    <property type="match status" value="1"/>
</dbReference>
<evidence type="ECO:0000256" key="1">
    <source>
        <dbReference type="ARBA" id="ARBA00002734"/>
    </source>
</evidence>
<dbReference type="Gene3D" id="3.40.50.720">
    <property type="entry name" value="NAD(P)-binding Rossmann-like Domain"/>
    <property type="match status" value="1"/>
</dbReference>
<keyword evidence="17 18" id="KW-0132">Cell division</keyword>
<dbReference type="GO" id="GO:0008764">
    <property type="term" value="F:UDP-N-acetylmuramoylalanine-D-glutamate ligase activity"/>
    <property type="evidence" value="ECO:0007669"/>
    <property type="project" value="UniProtKB-UniRule"/>
</dbReference>
<evidence type="ECO:0000256" key="8">
    <source>
        <dbReference type="ARBA" id="ARBA00022598"/>
    </source>
</evidence>
<keyword evidence="12 17" id="KW-0573">Peptidoglycan synthesis</keyword>
<gene>
    <name evidence="17 21" type="primary">murD</name>
    <name evidence="21" type="ORF">GZ22_06390</name>
</gene>
<evidence type="ECO:0000313" key="22">
    <source>
        <dbReference type="Proteomes" id="UP000027980"/>
    </source>
</evidence>
<feature type="binding site" evidence="17">
    <location>
        <begin position="119"/>
        <end position="125"/>
    </location>
    <ligand>
        <name>ATP</name>
        <dbReference type="ChEBI" id="CHEBI:30616"/>
    </ligand>
</feature>
<evidence type="ECO:0000313" key="21">
    <source>
        <dbReference type="EMBL" id="AIF66285.1"/>
    </source>
</evidence>
<organism evidence="21 22">
    <name type="scientific">Terribacillus saccharophilus</name>
    <dbReference type="NCBI Taxonomy" id="361277"/>
    <lineage>
        <taxon>Bacteria</taxon>
        <taxon>Bacillati</taxon>
        <taxon>Bacillota</taxon>
        <taxon>Bacilli</taxon>
        <taxon>Bacillales</taxon>
        <taxon>Bacillaceae</taxon>
        <taxon>Terribacillus</taxon>
    </lineage>
</organism>
<evidence type="ECO:0000256" key="9">
    <source>
        <dbReference type="ARBA" id="ARBA00022741"/>
    </source>
</evidence>
<evidence type="ECO:0000259" key="20">
    <source>
        <dbReference type="Pfam" id="PF08245"/>
    </source>
</evidence>
<protein>
    <recommendedName>
        <fullName evidence="6 17">UDP-N-acetylmuramoylalanine--D-glutamate ligase</fullName>
        <ecNumber evidence="5 17">6.3.2.9</ecNumber>
    </recommendedName>
    <alternativeName>
        <fullName evidence="15 17">D-glutamic acid-adding enzyme</fullName>
    </alternativeName>
    <alternativeName>
        <fullName evidence="14 17">UDP-N-acetylmuramoyl-L-alanyl-D-glutamate synthetase</fullName>
    </alternativeName>
</protein>
<dbReference type="Pfam" id="PF21799">
    <property type="entry name" value="MurD-like_N"/>
    <property type="match status" value="1"/>
</dbReference>
<comment type="catalytic activity">
    <reaction evidence="16 17 18">
        <text>UDP-N-acetyl-alpha-D-muramoyl-L-alanine + D-glutamate + ATP = UDP-N-acetyl-alpha-D-muramoyl-L-alanyl-D-glutamate + ADP + phosphate + H(+)</text>
        <dbReference type="Rhea" id="RHEA:16429"/>
        <dbReference type="ChEBI" id="CHEBI:15378"/>
        <dbReference type="ChEBI" id="CHEBI:29986"/>
        <dbReference type="ChEBI" id="CHEBI:30616"/>
        <dbReference type="ChEBI" id="CHEBI:43474"/>
        <dbReference type="ChEBI" id="CHEBI:83898"/>
        <dbReference type="ChEBI" id="CHEBI:83900"/>
        <dbReference type="ChEBI" id="CHEBI:456216"/>
        <dbReference type="EC" id="6.3.2.9"/>
    </reaction>
</comment>
<dbReference type="GO" id="GO:0005737">
    <property type="term" value="C:cytoplasm"/>
    <property type="evidence" value="ECO:0007669"/>
    <property type="project" value="UniProtKB-SubCell"/>
</dbReference>
<dbReference type="NCBIfam" id="TIGR01087">
    <property type="entry name" value="murD"/>
    <property type="match status" value="1"/>
</dbReference>
<keyword evidence="11 17" id="KW-0133">Cell shape</keyword>
<proteinExistence type="inferred from homology"/>
<accession>A0A075LI03</accession>
<keyword evidence="17 18" id="KW-0131">Cell cycle</keyword>
<evidence type="ECO:0000256" key="12">
    <source>
        <dbReference type="ARBA" id="ARBA00022984"/>
    </source>
</evidence>
<evidence type="ECO:0000256" key="14">
    <source>
        <dbReference type="ARBA" id="ARBA00030398"/>
    </source>
</evidence>
<evidence type="ECO:0000256" key="2">
    <source>
        <dbReference type="ARBA" id="ARBA00004496"/>
    </source>
</evidence>
<dbReference type="Pfam" id="PF02875">
    <property type="entry name" value="Mur_ligase_C"/>
    <property type="match status" value="1"/>
</dbReference>
<dbReference type="EMBL" id="CP008876">
    <property type="protein sequence ID" value="AIF66285.1"/>
    <property type="molecule type" value="Genomic_DNA"/>
</dbReference>
<dbReference type="AlphaFoldDB" id="A0A075LI03"/>
<comment type="similarity">
    <text evidence="4 17">Belongs to the MurCDEF family.</text>
</comment>
<dbReference type="SUPFAM" id="SSF53623">
    <property type="entry name" value="MurD-like peptide ligases, catalytic domain"/>
    <property type="match status" value="1"/>
</dbReference>